<accession>A0A956NGR9</accession>
<protein>
    <recommendedName>
        <fullName evidence="3">YbjN domain-containing protein</fullName>
    </recommendedName>
</protein>
<organism evidence="1 2">
    <name type="scientific">Eiseniibacteriota bacterium</name>
    <dbReference type="NCBI Taxonomy" id="2212470"/>
    <lineage>
        <taxon>Bacteria</taxon>
        <taxon>Candidatus Eiseniibacteriota</taxon>
    </lineage>
</organism>
<comment type="caution">
    <text evidence="1">The sequence shown here is derived from an EMBL/GenBank/DDBJ whole genome shotgun (WGS) entry which is preliminary data.</text>
</comment>
<name>A0A956NGR9_UNCEI</name>
<evidence type="ECO:0008006" key="3">
    <source>
        <dbReference type="Google" id="ProtNLM"/>
    </source>
</evidence>
<sequence>DRHQAMERIEQLIRQLPASKRSHWEILGPGKIDVSMRGGARRQKVTVALEGTSYVFRSVVLRSAFVTRNVTRWRRLAVMAWERNCGHQVVTFGFDAEDQLVGAVEHPAAFLDAEELWAYVEALAWECDRLEEVVVGGDVE</sequence>
<reference evidence="1" key="1">
    <citation type="submission" date="2020-04" db="EMBL/GenBank/DDBJ databases">
        <authorList>
            <person name="Zhang T."/>
        </authorList>
    </citation>
    <scope>NUCLEOTIDE SEQUENCE</scope>
    <source>
        <strain evidence="1">HKST-UBA02</strain>
    </source>
</reference>
<reference evidence="1" key="2">
    <citation type="journal article" date="2021" name="Microbiome">
        <title>Successional dynamics and alternative stable states in a saline activated sludge microbial community over 9 years.</title>
        <authorList>
            <person name="Wang Y."/>
            <person name="Ye J."/>
            <person name="Ju F."/>
            <person name="Liu L."/>
            <person name="Boyd J.A."/>
            <person name="Deng Y."/>
            <person name="Parks D.H."/>
            <person name="Jiang X."/>
            <person name="Yin X."/>
            <person name="Woodcroft B.J."/>
            <person name="Tyson G.W."/>
            <person name="Hugenholtz P."/>
            <person name="Polz M.F."/>
            <person name="Zhang T."/>
        </authorList>
    </citation>
    <scope>NUCLEOTIDE SEQUENCE</scope>
    <source>
        <strain evidence="1">HKST-UBA02</strain>
    </source>
</reference>
<dbReference type="AlphaFoldDB" id="A0A956NGR9"/>
<evidence type="ECO:0000313" key="2">
    <source>
        <dbReference type="Proteomes" id="UP000739538"/>
    </source>
</evidence>
<dbReference type="EMBL" id="JAGQHS010000106">
    <property type="protein sequence ID" value="MCA9757578.1"/>
    <property type="molecule type" value="Genomic_DNA"/>
</dbReference>
<gene>
    <name evidence="1" type="ORF">KDA27_17365</name>
</gene>
<dbReference type="SUPFAM" id="SSF69635">
    <property type="entry name" value="Type III secretory system chaperone-like"/>
    <property type="match status" value="1"/>
</dbReference>
<dbReference type="Proteomes" id="UP000739538">
    <property type="component" value="Unassembled WGS sequence"/>
</dbReference>
<proteinExistence type="predicted"/>
<feature type="non-terminal residue" evidence="1">
    <location>
        <position position="1"/>
    </location>
</feature>
<evidence type="ECO:0000313" key="1">
    <source>
        <dbReference type="EMBL" id="MCA9757578.1"/>
    </source>
</evidence>